<dbReference type="Gene3D" id="3.40.630.10">
    <property type="entry name" value="Zn peptidases"/>
    <property type="match status" value="1"/>
</dbReference>
<dbReference type="EMBL" id="SSMQ01000007">
    <property type="protein sequence ID" value="TKD10167.1"/>
    <property type="molecule type" value="Genomic_DNA"/>
</dbReference>
<dbReference type="Proteomes" id="UP000309215">
    <property type="component" value="Unassembled WGS sequence"/>
</dbReference>
<dbReference type="OrthoDB" id="9762302at2"/>
<organism evidence="2 3">
    <name type="scientific">Polyangium fumosum</name>
    <dbReference type="NCBI Taxonomy" id="889272"/>
    <lineage>
        <taxon>Bacteria</taxon>
        <taxon>Pseudomonadati</taxon>
        <taxon>Myxococcota</taxon>
        <taxon>Polyangia</taxon>
        <taxon>Polyangiales</taxon>
        <taxon>Polyangiaceae</taxon>
        <taxon>Polyangium</taxon>
    </lineage>
</organism>
<dbReference type="PANTHER" id="PTHR12147:SF26">
    <property type="entry name" value="PEPTIDASE M28 DOMAIN-CONTAINING PROTEIN"/>
    <property type="match status" value="1"/>
</dbReference>
<gene>
    <name evidence="2" type="ORF">E8A74_09120</name>
</gene>
<reference evidence="2 3" key="1">
    <citation type="submission" date="2019-04" db="EMBL/GenBank/DDBJ databases">
        <authorList>
            <person name="Li Y."/>
            <person name="Wang J."/>
        </authorList>
    </citation>
    <scope>NUCLEOTIDE SEQUENCE [LARGE SCALE GENOMIC DNA]</scope>
    <source>
        <strain evidence="2 3">DSM 14668</strain>
    </source>
</reference>
<dbReference type="InterPro" id="IPR045175">
    <property type="entry name" value="M28_fam"/>
</dbReference>
<dbReference type="SUPFAM" id="SSF53187">
    <property type="entry name" value="Zn-dependent exopeptidases"/>
    <property type="match status" value="1"/>
</dbReference>
<dbReference type="InterPro" id="IPR007484">
    <property type="entry name" value="Peptidase_M28"/>
</dbReference>
<dbReference type="PANTHER" id="PTHR12147">
    <property type="entry name" value="METALLOPEPTIDASE M28 FAMILY MEMBER"/>
    <property type="match status" value="1"/>
</dbReference>
<evidence type="ECO:0000313" key="3">
    <source>
        <dbReference type="Proteomes" id="UP000309215"/>
    </source>
</evidence>
<dbReference type="GO" id="GO:0006508">
    <property type="term" value="P:proteolysis"/>
    <property type="evidence" value="ECO:0007669"/>
    <property type="project" value="InterPro"/>
</dbReference>
<dbReference type="RefSeq" id="WP_136928567.1">
    <property type="nucleotide sequence ID" value="NZ_SSMQ01000007.1"/>
</dbReference>
<evidence type="ECO:0000313" key="2">
    <source>
        <dbReference type="EMBL" id="TKD10167.1"/>
    </source>
</evidence>
<name>A0A4U1JFW0_9BACT</name>
<dbReference type="GO" id="GO:0008235">
    <property type="term" value="F:metalloexopeptidase activity"/>
    <property type="evidence" value="ECO:0007669"/>
    <property type="project" value="InterPro"/>
</dbReference>
<proteinExistence type="predicted"/>
<protein>
    <submittedName>
        <fullName evidence="2">M28 family peptidase</fullName>
    </submittedName>
</protein>
<accession>A0A4U1JFW0</accession>
<dbReference type="Pfam" id="PF04389">
    <property type="entry name" value="Peptidase_M28"/>
    <property type="match status" value="1"/>
</dbReference>
<comment type="caution">
    <text evidence="2">The sequence shown here is derived from an EMBL/GenBank/DDBJ whole genome shotgun (WGS) entry which is preliminary data.</text>
</comment>
<keyword evidence="3" id="KW-1185">Reference proteome</keyword>
<feature type="domain" description="Peptidase M28" evidence="1">
    <location>
        <begin position="57"/>
        <end position="260"/>
    </location>
</feature>
<sequence length="346" mass="37063">MTTEMRKLVAELCSPACAGRKPGTKGGDAARAAVVSAMRTAGLDPYEPPVPGLRDANVIAVLPGDVERYVLVGAHFDHLGELAGQVYWGADDNAAAVGILLEVGRALAAKRPAGRGVLLAAFDGEEAPHFTQNTMGSMFFAKHPTVPLDRIDMMIAMDLVGHTFGPAGVPDEVGQSLFALGTERSEGTAAHVDAIASIEPGVRIRRADAEIIPPLSDYLAFWQRSVPFLFLTAGRSRHYHMPTDTPEKLDWPKMLATARWLERFVRETCARPAKPLPFLRSGRDDAATLRSLVAITRALEPVSVEARTGRDTAEALLAECDTSGALPDPLPNHASMLVGMLESKLA</sequence>
<dbReference type="AlphaFoldDB" id="A0A4U1JFW0"/>
<evidence type="ECO:0000259" key="1">
    <source>
        <dbReference type="Pfam" id="PF04389"/>
    </source>
</evidence>